<reference evidence="9" key="2">
    <citation type="submission" date="2023-04" db="EMBL/GenBank/DDBJ databases">
        <authorList>
            <person name="Bruccoleri R.E."/>
            <person name="Oakeley E.J."/>
            <person name="Faust A.-M."/>
            <person name="Dessus-Babus S."/>
            <person name="Altorfer M."/>
            <person name="Burckhardt D."/>
            <person name="Oertli M."/>
            <person name="Naumann U."/>
            <person name="Petersen F."/>
            <person name="Wong J."/>
        </authorList>
    </citation>
    <scope>NUCLEOTIDE SEQUENCE</scope>
    <source>
        <strain evidence="9">GSM-AAB239-AS_SAM_17_03QT</strain>
        <tissue evidence="9">Leaf</tissue>
    </source>
</reference>
<feature type="region of interest" description="Disordered" evidence="6">
    <location>
        <begin position="1"/>
        <end position="58"/>
    </location>
</feature>
<dbReference type="InterPro" id="IPR007650">
    <property type="entry name" value="Zf-FLZ_dom"/>
</dbReference>
<keyword evidence="4" id="KW-0479">Metal-binding</keyword>
<feature type="compositionally biased region" description="Polar residues" evidence="6">
    <location>
        <begin position="134"/>
        <end position="144"/>
    </location>
</feature>
<evidence type="ECO:0000313" key="8">
    <source>
        <dbReference type="EMBL" id="KAJ6802430.1"/>
    </source>
</evidence>
<comment type="similarity">
    <text evidence="2">Belongs to the FLZ family.</text>
</comment>
<keyword evidence="3" id="KW-0963">Cytoplasm</keyword>
<evidence type="ECO:0000256" key="4">
    <source>
        <dbReference type="ARBA" id="ARBA00022723"/>
    </source>
</evidence>
<evidence type="ECO:0000256" key="1">
    <source>
        <dbReference type="ARBA" id="ARBA00004496"/>
    </source>
</evidence>
<feature type="region of interest" description="Disordered" evidence="6">
    <location>
        <begin position="108"/>
        <end position="144"/>
    </location>
</feature>
<dbReference type="GO" id="GO:0005737">
    <property type="term" value="C:cytoplasm"/>
    <property type="evidence" value="ECO:0007669"/>
    <property type="project" value="UniProtKB-SubCell"/>
</dbReference>
<dbReference type="PANTHER" id="PTHR33059">
    <property type="entry name" value="FCS-LIKE ZINC FINGER 5"/>
    <property type="match status" value="1"/>
</dbReference>
<evidence type="ECO:0000313" key="9">
    <source>
        <dbReference type="EMBL" id="KAJ6806142.1"/>
    </source>
</evidence>
<dbReference type="PANTHER" id="PTHR33059:SF4">
    <property type="entry name" value="FCS-LIKE ZINC FINGER 5"/>
    <property type="match status" value="1"/>
</dbReference>
<evidence type="ECO:0000256" key="5">
    <source>
        <dbReference type="PROSITE-ProRule" id="PRU01131"/>
    </source>
</evidence>
<feature type="zinc finger region" description="FLZ-type" evidence="5">
    <location>
        <begin position="70"/>
        <end position="114"/>
    </location>
</feature>
<dbReference type="EMBL" id="JANAVB010037413">
    <property type="protein sequence ID" value="KAJ6802430.1"/>
    <property type="molecule type" value="Genomic_DNA"/>
</dbReference>
<organism evidence="9 10">
    <name type="scientific">Iris pallida</name>
    <name type="common">Sweet iris</name>
    <dbReference type="NCBI Taxonomy" id="29817"/>
    <lineage>
        <taxon>Eukaryota</taxon>
        <taxon>Viridiplantae</taxon>
        <taxon>Streptophyta</taxon>
        <taxon>Embryophyta</taxon>
        <taxon>Tracheophyta</taxon>
        <taxon>Spermatophyta</taxon>
        <taxon>Magnoliopsida</taxon>
        <taxon>Liliopsida</taxon>
        <taxon>Asparagales</taxon>
        <taxon>Iridaceae</taxon>
        <taxon>Iridoideae</taxon>
        <taxon>Irideae</taxon>
        <taxon>Iris</taxon>
    </lineage>
</organism>
<dbReference type="Proteomes" id="UP001140949">
    <property type="component" value="Unassembled WGS sequence"/>
</dbReference>
<sequence>MSLGKRPRPAPMRRTTSMGLLPSGSDQDPDPKLEDYRQQNPHPKERKRAAAEAEAEAAEEVKAAEVVEAAFLRACGLCKCRLGPGRETFIYRGDAAFCSLECREKQMHHDERKEKCLRKSVKPSPSPPTKDSEATGNSETVAAA</sequence>
<dbReference type="EMBL" id="JANAVB010034869">
    <property type="protein sequence ID" value="KAJ6806142.1"/>
    <property type="molecule type" value="Genomic_DNA"/>
</dbReference>
<evidence type="ECO:0000259" key="7">
    <source>
        <dbReference type="PROSITE" id="PS51795"/>
    </source>
</evidence>
<protein>
    <submittedName>
        <fullName evidence="9">Protein MARD1-like</fullName>
    </submittedName>
</protein>
<name>A0AAX6EPN4_IRIPA</name>
<evidence type="ECO:0000256" key="6">
    <source>
        <dbReference type="SAM" id="MobiDB-lite"/>
    </source>
</evidence>
<evidence type="ECO:0000256" key="2">
    <source>
        <dbReference type="ARBA" id="ARBA00009374"/>
    </source>
</evidence>
<comment type="subcellular location">
    <subcellularLocation>
        <location evidence="1">Cytoplasm</location>
    </subcellularLocation>
</comment>
<dbReference type="AlphaFoldDB" id="A0AAX6EPN4"/>
<keyword evidence="10" id="KW-1185">Reference proteome</keyword>
<proteinExistence type="inferred from homology"/>
<dbReference type="Pfam" id="PF04570">
    <property type="entry name" value="zf-FLZ"/>
    <property type="match status" value="1"/>
</dbReference>
<reference evidence="9" key="1">
    <citation type="journal article" date="2023" name="GigaByte">
        <title>Genome assembly of the bearded iris, Iris pallida Lam.</title>
        <authorList>
            <person name="Bruccoleri R.E."/>
            <person name="Oakeley E.J."/>
            <person name="Faust A.M.E."/>
            <person name="Altorfer M."/>
            <person name="Dessus-Babus S."/>
            <person name="Burckhardt D."/>
            <person name="Oertli M."/>
            <person name="Naumann U."/>
            <person name="Petersen F."/>
            <person name="Wong J."/>
        </authorList>
    </citation>
    <scope>NUCLEOTIDE SEQUENCE</scope>
    <source>
        <strain evidence="9">GSM-AAB239-AS_SAM_17_03QT</strain>
    </source>
</reference>
<comment type="caution">
    <text evidence="9">The sequence shown here is derived from an EMBL/GenBank/DDBJ whole genome shotgun (WGS) entry which is preliminary data.</text>
</comment>
<evidence type="ECO:0000256" key="3">
    <source>
        <dbReference type="ARBA" id="ARBA00022490"/>
    </source>
</evidence>
<accession>A0AAX6EPN4</accession>
<evidence type="ECO:0000313" key="10">
    <source>
        <dbReference type="Proteomes" id="UP001140949"/>
    </source>
</evidence>
<dbReference type="PROSITE" id="PS51795">
    <property type="entry name" value="ZF_FLZ"/>
    <property type="match status" value="1"/>
</dbReference>
<gene>
    <name evidence="9" type="ORF">M6B38_176735</name>
    <name evidence="8" type="ORF">M6B38_193290</name>
</gene>
<feature type="domain" description="FLZ-type" evidence="7">
    <location>
        <begin position="70"/>
        <end position="114"/>
    </location>
</feature>
<dbReference type="GO" id="GO:0046872">
    <property type="term" value="F:metal ion binding"/>
    <property type="evidence" value="ECO:0007669"/>
    <property type="project" value="UniProtKB-KW"/>
</dbReference>